<accession>A0AAD6TP75</accession>
<evidence type="ECO:0000313" key="1">
    <source>
        <dbReference type="EMBL" id="KAJ7075433.1"/>
    </source>
</evidence>
<dbReference type="AlphaFoldDB" id="A0AAD6TP75"/>
<evidence type="ECO:0000313" key="2">
    <source>
        <dbReference type="Proteomes" id="UP001222325"/>
    </source>
</evidence>
<dbReference type="EMBL" id="JARJCN010000096">
    <property type="protein sequence ID" value="KAJ7075433.1"/>
    <property type="molecule type" value="Genomic_DNA"/>
</dbReference>
<protein>
    <submittedName>
        <fullName evidence="1">Uncharacterized protein</fullName>
    </submittedName>
</protein>
<sequence length="171" mass="18572">MRPHLPPSELPDRDARWKWTINKWATPRRPRRCAARLTHASQREIPYLLASALGECPAAVAETWCACPPCDSRKADLPVHGPAWNVPRVRGATMRITSLVEAAYTQYALQRAVGIHNLLTPPGNTSPAMGNLAPTHWVTGSSSILGCELATTITTPASATLTSELVSSRTE</sequence>
<proteinExistence type="predicted"/>
<organism evidence="1 2">
    <name type="scientific">Mycena belliarum</name>
    <dbReference type="NCBI Taxonomy" id="1033014"/>
    <lineage>
        <taxon>Eukaryota</taxon>
        <taxon>Fungi</taxon>
        <taxon>Dikarya</taxon>
        <taxon>Basidiomycota</taxon>
        <taxon>Agaricomycotina</taxon>
        <taxon>Agaricomycetes</taxon>
        <taxon>Agaricomycetidae</taxon>
        <taxon>Agaricales</taxon>
        <taxon>Marasmiineae</taxon>
        <taxon>Mycenaceae</taxon>
        <taxon>Mycena</taxon>
    </lineage>
</organism>
<gene>
    <name evidence="1" type="ORF">B0H15DRAFT_956509</name>
</gene>
<reference evidence="1" key="1">
    <citation type="submission" date="2023-03" db="EMBL/GenBank/DDBJ databases">
        <title>Massive genome expansion in bonnet fungi (Mycena s.s.) driven by repeated elements and novel gene families across ecological guilds.</title>
        <authorList>
            <consortium name="Lawrence Berkeley National Laboratory"/>
            <person name="Harder C.B."/>
            <person name="Miyauchi S."/>
            <person name="Viragh M."/>
            <person name="Kuo A."/>
            <person name="Thoen E."/>
            <person name="Andreopoulos B."/>
            <person name="Lu D."/>
            <person name="Skrede I."/>
            <person name="Drula E."/>
            <person name="Henrissat B."/>
            <person name="Morin E."/>
            <person name="Kohler A."/>
            <person name="Barry K."/>
            <person name="LaButti K."/>
            <person name="Morin E."/>
            <person name="Salamov A."/>
            <person name="Lipzen A."/>
            <person name="Mereny Z."/>
            <person name="Hegedus B."/>
            <person name="Baldrian P."/>
            <person name="Stursova M."/>
            <person name="Weitz H."/>
            <person name="Taylor A."/>
            <person name="Grigoriev I.V."/>
            <person name="Nagy L.G."/>
            <person name="Martin F."/>
            <person name="Kauserud H."/>
        </authorList>
    </citation>
    <scope>NUCLEOTIDE SEQUENCE</scope>
    <source>
        <strain evidence="1">CBHHK173m</strain>
    </source>
</reference>
<dbReference type="Proteomes" id="UP001222325">
    <property type="component" value="Unassembled WGS sequence"/>
</dbReference>
<comment type="caution">
    <text evidence="1">The sequence shown here is derived from an EMBL/GenBank/DDBJ whole genome shotgun (WGS) entry which is preliminary data.</text>
</comment>
<name>A0AAD6TP75_9AGAR</name>
<keyword evidence="2" id="KW-1185">Reference proteome</keyword>